<accession>A0A382XWS6</accession>
<reference evidence="2" key="1">
    <citation type="submission" date="2018-05" db="EMBL/GenBank/DDBJ databases">
        <authorList>
            <person name="Lanie J.A."/>
            <person name="Ng W.-L."/>
            <person name="Kazmierczak K.M."/>
            <person name="Andrzejewski T.M."/>
            <person name="Davidsen T.M."/>
            <person name="Wayne K.J."/>
            <person name="Tettelin H."/>
            <person name="Glass J.I."/>
            <person name="Rusch D."/>
            <person name="Podicherti R."/>
            <person name="Tsui H.-C.T."/>
            <person name="Winkler M.E."/>
        </authorList>
    </citation>
    <scope>NUCLEOTIDE SEQUENCE</scope>
</reference>
<feature type="region of interest" description="Disordered" evidence="1">
    <location>
        <begin position="24"/>
        <end position="57"/>
    </location>
</feature>
<dbReference type="EMBL" id="UINC01171077">
    <property type="protein sequence ID" value="SVD75443.1"/>
    <property type="molecule type" value="Genomic_DNA"/>
</dbReference>
<protein>
    <submittedName>
        <fullName evidence="2">Uncharacterized protein</fullName>
    </submittedName>
</protein>
<name>A0A382XWS6_9ZZZZ</name>
<organism evidence="2">
    <name type="scientific">marine metagenome</name>
    <dbReference type="NCBI Taxonomy" id="408172"/>
    <lineage>
        <taxon>unclassified sequences</taxon>
        <taxon>metagenomes</taxon>
        <taxon>ecological metagenomes</taxon>
    </lineage>
</organism>
<sequence length="74" mass="8499">MLVHRYAVLKVQPKSHNQAGRFIAAQPRPELPLEGNSGRAQRSSAAEQRTSRLQNYQASIRPKSRRIGWYLRTL</sequence>
<dbReference type="AlphaFoldDB" id="A0A382XWS6"/>
<evidence type="ECO:0000313" key="2">
    <source>
        <dbReference type="EMBL" id="SVD75443.1"/>
    </source>
</evidence>
<feature type="compositionally biased region" description="Polar residues" evidence="1">
    <location>
        <begin position="38"/>
        <end position="57"/>
    </location>
</feature>
<gene>
    <name evidence="2" type="ORF">METZ01_LOCUS428297</name>
</gene>
<proteinExistence type="predicted"/>
<evidence type="ECO:0000256" key="1">
    <source>
        <dbReference type="SAM" id="MobiDB-lite"/>
    </source>
</evidence>